<evidence type="ECO:0000256" key="5">
    <source>
        <dbReference type="ARBA" id="ARBA00022989"/>
    </source>
</evidence>
<proteinExistence type="inferred from homology"/>
<keyword evidence="6 7" id="KW-0472">Membrane</keyword>
<feature type="domain" description="ABC transmembrane type-1" evidence="8">
    <location>
        <begin position="89"/>
        <end position="281"/>
    </location>
</feature>
<feature type="transmembrane region" description="Helical" evidence="7">
    <location>
        <begin position="124"/>
        <end position="148"/>
    </location>
</feature>
<sequence length="295" mass="32090">MANADSRPAGLAQRILFNESPIATRLARHVPILLLLGVMLYPVLWLVGASFSRGAMLGGQLSFLPGDPTIDNYVQGWRGIGAIGFSQYFANSLLISIGSILGNLFSCTMAAYAFARIEFPLKRILFAILLLTILLPSQVTIIPQYIIFNTLGMVNTYWPLLIPKFTAVDAFYTFLIVQFIRGIPMSLDEAARIDGCGHLQIFLRVILPLCAPALATTAVFTFIYSWNDFLGPLLYLNAPRLYTVPLGLAQFMDATGTSMVGSLFAMSVLSLVPLIAVFAAAQRLLTDGIATTGVK</sequence>
<dbReference type="PANTHER" id="PTHR43744">
    <property type="entry name" value="ABC TRANSPORTER PERMEASE PROTEIN MG189-RELATED-RELATED"/>
    <property type="match status" value="1"/>
</dbReference>
<dbReference type="EMBL" id="BSNG01000001">
    <property type="protein sequence ID" value="GLQ08178.1"/>
    <property type="molecule type" value="Genomic_DNA"/>
</dbReference>
<evidence type="ECO:0000256" key="3">
    <source>
        <dbReference type="ARBA" id="ARBA00022475"/>
    </source>
</evidence>
<protein>
    <submittedName>
        <fullName evidence="9">Sugar ABC transporter permease</fullName>
    </submittedName>
</protein>
<dbReference type="InterPro" id="IPR035906">
    <property type="entry name" value="MetI-like_sf"/>
</dbReference>
<evidence type="ECO:0000313" key="9">
    <source>
        <dbReference type="EMBL" id="GLQ08178.1"/>
    </source>
</evidence>
<dbReference type="CDD" id="cd06261">
    <property type="entry name" value="TM_PBP2"/>
    <property type="match status" value="1"/>
</dbReference>
<feature type="transmembrane region" description="Helical" evidence="7">
    <location>
        <begin position="259"/>
        <end position="281"/>
    </location>
</feature>
<dbReference type="SUPFAM" id="SSF161098">
    <property type="entry name" value="MetI-like"/>
    <property type="match status" value="1"/>
</dbReference>
<comment type="similarity">
    <text evidence="7">Belongs to the binding-protein-dependent transport system permease family.</text>
</comment>
<evidence type="ECO:0000256" key="4">
    <source>
        <dbReference type="ARBA" id="ARBA00022692"/>
    </source>
</evidence>
<reference evidence="9" key="2">
    <citation type="submission" date="2023-01" db="EMBL/GenBank/DDBJ databases">
        <title>Draft genome sequence of Devosia yakushimensis strain NBRC 103855.</title>
        <authorList>
            <person name="Sun Q."/>
            <person name="Mori K."/>
        </authorList>
    </citation>
    <scope>NUCLEOTIDE SEQUENCE</scope>
    <source>
        <strain evidence="9">NBRC 103855</strain>
    </source>
</reference>
<keyword evidence="2 7" id="KW-0813">Transport</keyword>
<evidence type="ECO:0000313" key="10">
    <source>
        <dbReference type="Proteomes" id="UP001161406"/>
    </source>
</evidence>
<gene>
    <name evidence="9" type="ORF">GCM10007913_01100</name>
</gene>
<dbReference type="Proteomes" id="UP001161406">
    <property type="component" value="Unassembled WGS sequence"/>
</dbReference>
<keyword evidence="5 7" id="KW-1133">Transmembrane helix</keyword>
<reference evidence="9" key="1">
    <citation type="journal article" date="2014" name="Int. J. Syst. Evol. Microbiol.">
        <title>Complete genome of a new Firmicutes species belonging to the dominant human colonic microbiota ('Ruminococcus bicirculans') reveals two chromosomes and a selective capacity to utilize plant glucans.</title>
        <authorList>
            <consortium name="NISC Comparative Sequencing Program"/>
            <person name="Wegmann U."/>
            <person name="Louis P."/>
            <person name="Goesmann A."/>
            <person name="Henrissat B."/>
            <person name="Duncan S.H."/>
            <person name="Flint H.J."/>
        </authorList>
    </citation>
    <scope>NUCLEOTIDE SEQUENCE</scope>
    <source>
        <strain evidence="9">NBRC 103855</strain>
    </source>
</reference>
<name>A0ABQ5UAI3_9HYPH</name>
<feature type="transmembrane region" description="Helical" evidence="7">
    <location>
        <begin position="93"/>
        <end position="115"/>
    </location>
</feature>
<keyword evidence="4 7" id="KW-0812">Transmembrane</keyword>
<evidence type="ECO:0000256" key="6">
    <source>
        <dbReference type="ARBA" id="ARBA00023136"/>
    </source>
</evidence>
<keyword evidence="3" id="KW-1003">Cell membrane</keyword>
<dbReference type="Pfam" id="PF00528">
    <property type="entry name" value="BPD_transp_1"/>
    <property type="match status" value="1"/>
</dbReference>
<feature type="transmembrane region" description="Helical" evidence="7">
    <location>
        <begin position="160"/>
        <end position="180"/>
    </location>
</feature>
<evidence type="ECO:0000256" key="2">
    <source>
        <dbReference type="ARBA" id="ARBA00022448"/>
    </source>
</evidence>
<organism evidence="9 10">
    <name type="scientific">Devosia yakushimensis</name>
    <dbReference type="NCBI Taxonomy" id="470028"/>
    <lineage>
        <taxon>Bacteria</taxon>
        <taxon>Pseudomonadati</taxon>
        <taxon>Pseudomonadota</taxon>
        <taxon>Alphaproteobacteria</taxon>
        <taxon>Hyphomicrobiales</taxon>
        <taxon>Devosiaceae</taxon>
        <taxon>Devosia</taxon>
    </lineage>
</organism>
<dbReference type="InterPro" id="IPR000515">
    <property type="entry name" value="MetI-like"/>
</dbReference>
<evidence type="ECO:0000256" key="1">
    <source>
        <dbReference type="ARBA" id="ARBA00004651"/>
    </source>
</evidence>
<comment type="subcellular location">
    <subcellularLocation>
        <location evidence="1 7">Cell membrane</location>
        <topology evidence="1 7">Multi-pass membrane protein</topology>
    </subcellularLocation>
</comment>
<feature type="transmembrane region" description="Helical" evidence="7">
    <location>
        <begin position="32"/>
        <end position="51"/>
    </location>
</feature>
<evidence type="ECO:0000259" key="8">
    <source>
        <dbReference type="PROSITE" id="PS50928"/>
    </source>
</evidence>
<dbReference type="Gene3D" id="1.10.3720.10">
    <property type="entry name" value="MetI-like"/>
    <property type="match status" value="1"/>
</dbReference>
<comment type="caution">
    <text evidence="9">The sequence shown here is derived from an EMBL/GenBank/DDBJ whole genome shotgun (WGS) entry which is preliminary data.</text>
</comment>
<dbReference type="RefSeq" id="WP_284386904.1">
    <property type="nucleotide sequence ID" value="NZ_BSNG01000001.1"/>
</dbReference>
<keyword evidence="10" id="KW-1185">Reference proteome</keyword>
<evidence type="ECO:0000256" key="7">
    <source>
        <dbReference type="RuleBase" id="RU363032"/>
    </source>
</evidence>
<feature type="transmembrane region" description="Helical" evidence="7">
    <location>
        <begin position="201"/>
        <end position="226"/>
    </location>
</feature>
<dbReference type="PANTHER" id="PTHR43744:SF6">
    <property type="entry name" value="ABC TRANSPORTER PERMEASE PROTEIN YESQ-RELATED"/>
    <property type="match status" value="1"/>
</dbReference>
<accession>A0ABQ5UAI3</accession>
<dbReference type="PROSITE" id="PS50928">
    <property type="entry name" value="ABC_TM1"/>
    <property type="match status" value="1"/>
</dbReference>